<evidence type="ECO:0008006" key="6">
    <source>
        <dbReference type="Google" id="ProtNLM"/>
    </source>
</evidence>
<dbReference type="Gene3D" id="1.25.40.20">
    <property type="entry name" value="Ankyrin repeat-containing domain"/>
    <property type="match status" value="2"/>
</dbReference>
<dbReference type="EMBL" id="KV878139">
    <property type="protein sequence ID" value="OJJ08378.1"/>
    <property type="molecule type" value="Genomic_DNA"/>
</dbReference>
<protein>
    <recommendedName>
        <fullName evidence="6">NACHT-NTPase and P-loop NTPases N-terminal domain-containing protein</fullName>
    </recommendedName>
</protein>
<dbReference type="Pfam" id="PF12796">
    <property type="entry name" value="Ank_2"/>
    <property type="match status" value="1"/>
</dbReference>
<dbReference type="SMART" id="SM00248">
    <property type="entry name" value="ANK"/>
    <property type="match status" value="5"/>
</dbReference>
<dbReference type="STRING" id="1036611.A0A1L9Q3X2"/>
<reference evidence="5" key="1">
    <citation type="journal article" date="2017" name="Genome Biol.">
        <title>Comparative genomics reveals high biological diversity and specific adaptations in the industrially and medically important fungal genus Aspergillus.</title>
        <authorList>
            <person name="de Vries R.P."/>
            <person name="Riley R."/>
            <person name="Wiebenga A."/>
            <person name="Aguilar-Osorio G."/>
            <person name="Amillis S."/>
            <person name="Uchima C.A."/>
            <person name="Anderluh G."/>
            <person name="Asadollahi M."/>
            <person name="Askin M."/>
            <person name="Barry K."/>
            <person name="Battaglia E."/>
            <person name="Bayram O."/>
            <person name="Benocci T."/>
            <person name="Braus-Stromeyer S.A."/>
            <person name="Caldana C."/>
            <person name="Canovas D."/>
            <person name="Cerqueira G.C."/>
            <person name="Chen F."/>
            <person name="Chen W."/>
            <person name="Choi C."/>
            <person name="Clum A."/>
            <person name="Dos Santos R.A."/>
            <person name="Damasio A.R."/>
            <person name="Diallinas G."/>
            <person name="Emri T."/>
            <person name="Fekete E."/>
            <person name="Flipphi M."/>
            <person name="Freyberg S."/>
            <person name="Gallo A."/>
            <person name="Gournas C."/>
            <person name="Habgood R."/>
            <person name="Hainaut M."/>
            <person name="Harispe M.L."/>
            <person name="Henrissat B."/>
            <person name="Hilden K.S."/>
            <person name="Hope R."/>
            <person name="Hossain A."/>
            <person name="Karabika E."/>
            <person name="Karaffa L."/>
            <person name="Karanyi Z."/>
            <person name="Krasevec N."/>
            <person name="Kuo A."/>
            <person name="Kusch H."/>
            <person name="LaButti K."/>
            <person name="Lagendijk E.L."/>
            <person name="Lapidus A."/>
            <person name="Levasseur A."/>
            <person name="Lindquist E."/>
            <person name="Lipzen A."/>
            <person name="Logrieco A.F."/>
            <person name="MacCabe A."/>
            <person name="Maekelae M.R."/>
            <person name="Malavazi I."/>
            <person name="Melin P."/>
            <person name="Meyer V."/>
            <person name="Mielnichuk N."/>
            <person name="Miskei M."/>
            <person name="Molnar A.P."/>
            <person name="Mule G."/>
            <person name="Ngan C.Y."/>
            <person name="Orejas M."/>
            <person name="Orosz E."/>
            <person name="Ouedraogo J.P."/>
            <person name="Overkamp K.M."/>
            <person name="Park H.-S."/>
            <person name="Perrone G."/>
            <person name="Piumi F."/>
            <person name="Punt P.J."/>
            <person name="Ram A.F."/>
            <person name="Ramon A."/>
            <person name="Rauscher S."/>
            <person name="Record E."/>
            <person name="Riano-Pachon D.M."/>
            <person name="Robert V."/>
            <person name="Roehrig J."/>
            <person name="Ruller R."/>
            <person name="Salamov A."/>
            <person name="Salih N.S."/>
            <person name="Samson R.A."/>
            <person name="Sandor E."/>
            <person name="Sanguinetti M."/>
            <person name="Schuetze T."/>
            <person name="Sepcic K."/>
            <person name="Shelest E."/>
            <person name="Sherlock G."/>
            <person name="Sophianopoulou V."/>
            <person name="Squina F.M."/>
            <person name="Sun H."/>
            <person name="Susca A."/>
            <person name="Todd R.B."/>
            <person name="Tsang A."/>
            <person name="Unkles S.E."/>
            <person name="van de Wiele N."/>
            <person name="van Rossen-Uffink D."/>
            <person name="Oliveira J.V."/>
            <person name="Vesth T.C."/>
            <person name="Visser J."/>
            <person name="Yu J.-H."/>
            <person name="Zhou M."/>
            <person name="Andersen M.R."/>
            <person name="Archer D.B."/>
            <person name="Baker S.E."/>
            <person name="Benoit I."/>
            <person name="Brakhage A.A."/>
            <person name="Braus G.H."/>
            <person name="Fischer R."/>
            <person name="Frisvad J.C."/>
            <person name="Goldman G.H."/>
            <person name="Houbraken J."/>
            <person name="Oakley B."/>
            <person name="Pocsi I."/>
            <person name="Scazzocchio C."/>
            <person name="Seiboth B."/>
            <person name="vanKuyk P.A."/>
            <person name="Wortman J."/>
            <person name="Dyer P.S."/>
            <person name="Grigoriev I.V."/>
        </authorList>
    </citation>
    <scope>NUCLEOTIDE SEQUENCE [LARGE SCALE GENOMIC DNA]</scope>
    <source>
        <strain evidence="5">CBS 583.65</strain>
    </source>
</reference>
<keyword evidence="2 3" id="KW-0040">ANK repeat</keyword>
<keyword evidence="5" id="KW-1185">Reference proteome</keyword>
<dbReference type="InterPro" id="IPR051637">
    <property type="entry name" value="Ank_repeat_dom-contain_49"/>
</dbReference>
<organism evidence="4 5">
    <name type="scientific">Aspergillus versicolor CBS 583.65</name>
    <dbReference type="NCBI Taxonomy" id="1036611"/>
    <lineage>
        <taxon>Eukaryota</taxon>
        <taxon>Fungi</taxon>
        <taxon>Dikarya</taxon>
        <taxon>Ascomycota</taxon>
        <taxon>Pezizomycotina</taxon>
        <taxon>Eurotiomycetes</taxon>
        <taxon>Eurotiomycetidae</taxon>
        <taxon>Eurotiales</taxon>
        <taxon>Aspergillaceae</taxon>
        <taxon>Aspergillus</taxon>
        <taxon>Aspergillus subgen. Nidulantes</taxon>
    </lineage>
</organism>
<evidence type="ECO:0000313" key="4">
    <source>
        <dbReference type="EMBL" id="OJJ08378.1"/>
    </source>
</evidence>
<dbReference type="InterPro" id="IPR036770">
    <property type="entry name" value="Ankyrin_rpt-contain_sf"/>
</dbReference>
<sequence>MAEVVGVVSAGIGVAAFIVQITGNISRLKEIRDYNQHKAGDEIEFLVRRLVFLQNVLVPLQSYEGHPVVDIAIRNCQLEYSRVDAIFQRVAETISRAQAERSKKWKTLVKPPEIKKDLNIAKERITGVIADLTCSFILVLHQTVPSQIAATETHSSGRITETESVDEGEQSNVIVVTKPTESNLGTTTDITKTIHPIRRQSCSVKHCHCSCHTTESSSGRFWGFQYTPFSTIWRYCDNAQCSARRYRWNLRIALTQYGIPLTVITGLELISGEGKYSLRPALSVQRTVRYTSPGFETLRCFRHGLLELQDVKKRFLELYRADPSLKNHVNPAGGDYVQELFSVIGYRYDMRAFLQLLDFFISELGMSLENQGLNFLMEYILCRYGPLDREPLLDAALKHGFDPDGADSPVFENWPGLSLHYFRAFSKTNDIFYIRSLARIANNDTGAGFGGLTPLHQAVLQRSVQTVLSLVSRPTTAANEKNFLGQTPLHLAAPSLELISILYEGCHDVDVQDKWGATPLMYAGALGNTEVVQFLIAHGANISITDSEGKSFFVYASRRKRWDLVLDTLETIRPHCSPEEFQHHVYTSLAEVVRLFHYPKETRAHFISLVELCDNVDNVLFYNDITRTENNNLLHYVFNREEAEALVRCGFTGFNQPNSAGQTPIFSLVEYLDTRLFQLLLDRGTNVNHVDSRGQPFLLHLMADLKNFGSNRWNVMECINICVSEKADIFSSGNCECPCSPEGCCVSSIFDVFFRESAFSSRCPVPFVWGFEFLSVVEERRGLEESRKVLSSLLRATWTQKIGITHVCCHKRAYTFSAFVRDDSSEILDEEEELIEDLNNKMCTWTSDSFETLRTKWMILLRTVFDDRLKAFEESSNRVSRPCIKVDYESDTFVYHYDEVGLAPSLLTPIAEYVIWMEHEYARRKTRTTNRERKAWYVKRLLWIMELMQVMNLDRDGVVSAIQRRLDFWEDKPPEDLDRKRVIGHFMDSLRAVDSNGVK</sequence>
<evidence type="ECO:0000256" key="1">
    <source>
        <dbReference type="ARBA" id="ARBA00022737"/>
    </source>
</evidence>
<dbReference type="RefSeq" id="XP_040674140.1">
    <property type="nucleotide sequence ID" value="XM_040810864.1"/>
</dbReference>
<keyword evidence="1" id="KW-0677">Repeat</keyword>
<evidence type="ECO:0000256" key="3">
    <source>
        <dbReference type="PROSITE-ProRule" id="PRU00023"/>
    </source>
</evidence>
<dbReference type="OrthoDB" id="3200163at2759"/>
<dbReference type="PROSITE" id="PS50088">
    <property type="entry name" value="ANK_REPEAT"/>
    <property type="match status" value="2"/>
</dbReference>
<evidence type="ECO:0000256" key="2">
    <source>
        <dbReference type="ARBA" id="ARBA00023043"/>
    </source>
</evidence>
<proteinExistence type="predicted"/>
<accession>A0A1L9Q3X2</accession>
<dbReference type="GeneID" id="63726375"/>
<dbReference type="PROSITE" id="PS50297">
    <property type="entry name" value="ANK_REP_REGION"/>
    <property type="match status" value="1"/>
</dbReference>
<feature type="repeat" description="ANK" evidence="3">
    <location>
        <begin position="660"/>
        <end position="692"/>
    </location>
</feature>
<dbReference type="PANTHER" id="PTHR24180:SF45">
    <property type="entry name" value="POLY [ADP-RIBOSE] POLYMERASE TANKYRASE"/>
    <property type="match status" value="1"/>
</dbReference>
<evidence type="ECO:0000313" key="5">
    <source>
        <dbReference type="Proteomes" id="UP000184073"/>
    </source>
</evidence>
<dbReference type="SUPFAM" id="SSF48403">
    <property type="entry name" value="Ankyrin repeat"/>
    <property type="match status" value="1"/>
</dbReference>
<gene>
    <name evidence="4" type="ORF">ASPVEDRAFT_34535</name>
</gene>
<feature type="repeat" description="ANK" evidence="3">
    <location>
        <begin position="515"/>
        <end position="547"/>
    </location>
</feature>
<name>A0A1L9Q3X2_ASPVE</name>
<dbReference type="PANTHER" id="PTHR24180">
    <property type="entry name" value="CYCLIN-DEPENDENT KINASE INHIBITOR 2C-RELATED"/>
    <property type="match status" value="1"/>
</dbReference>
<dbReference type="AlphaFoldDB" id="A0A1L9Q3X2"/>
<dbReference type="Proteomes" id="UP000184073">
    <property type="component" value="Unassembled WGS sequence"/>
</dbReference>
<dbReference type="VEuPathDB" id="FungiDB:ASPVEDRAFT_34535"/>
<dbReference type="InterPro" id="IPR002110">
    <property type="entry name" value="Ankyrin_rpt"/>
</dbReference>